<feature type="domain" description="DUF8173" evidence="2">
    <location>
        <begin position="9"/>
        <end position="184"/>
    </location>
</feature>
<gene>
    <name evidence="3" type="ORF">C446_13909</name>
</gene>
<keyword evidence="4" id="KW-1185">Reference proteome</keyword>
<feature type="transmembrane region" description="Helical" evidence="1">
    <location>
        <begin position="169"/>
        <end position="186"/>
    </location>
</feature>
<evidence type="ECO:0000259" key="2">
    <source>
        <dbReference type="Pfam" id="PF26514"/>
    </source>
</evidence>
<keyword evidence="1" id="KW-0472">Membrane</keyword>
<dbReference type="InterPro" id="IPR058486">
    <property type="entry name" value="DUF8173"/>
</dbReference>
<feature type="transmembrane region" description="Helical" evidence="1">
    <location>
        <begin position="47"/>
        <end position="70"/>
    </location>
</feature>
<accession>M0LI83</accession>
<dbReference type="AlphaFoldDB" id="M0LI83"/>
<feature type="transmembrane region" description="Helical" evidence="1">
    <location>
        <begin position="114"/>
        <end position="139"/>
    </location>
</feature>
<comment type="caution">
    <text evidence="3">The sequence shown here is derived from an EMBL/GenBank/DDBJ whole genome shotgun (WGS) entry which is preliminary data.</text>
</comment>
<reference evidence="3 4" key="1">
    <citation type="journal article" date="2014" name="PLoS Genet.">
        <title>Phylogenetically driven sequencing of extremely halophilic archaea reveals strategies for static and dynamic osmo-response.</title>
        <authorList>
            <person name="Becker E.A."/>
            <person name="Seitzer P.M."/>
            <person name="Tritt A."/>
            <person name="Larsen D."/>
            <person name="Krusor M."/>
            <person name="Yao A.I."/>
            <person name="Wu D."/>
            <person name="Madern D."/>
            <person name="Eisen J.A."/>
            <person name="Darling A.E."/>
            <person name="Facciotti M.T."/>
        </authorList>
    </citation>
    <scope>NUCLEOTIDE SEQUENCE [LARGE SCALE GENOMIC DNA]</scope>
    <source>
        <strain evidence="3 4">JCM 10879</strain>
    </source>
</reference>
<feature type="transmembrane region" description="Helical" evidence="1">
    <location>
        <begin position="82"/>
        <end position="108"/>
    </location>
</feature>
<name>M0LI83_9EURY</name>
<evidence type="ECO:0000256" key="1">
    <source>
        <dbReference type="SAM" id="Phobius"/>
    </source>
</evidence>
<organism evidence="3 4">
    <name type="scientific">Halobiforma nitratireducens JCM 10879</name>
    <dbReference type="NCBI Taxonomy" id="1227454"/>
    <lineage>
        <taxon>Archaea</taxon>
        <taxon>Methanobacteriati</taxon>
        <taxon>Methanobacteriota</taxon>
        <taxon>Stenosarchaea group</taxon>
        <taxon>Halobacteria</taxon>
        <taxon>Halobacteriales</taxon>
        <taxon>Natrialbaceae</taxon>
        <taxon>Halobiforma</taxon>
    </lineage>
</organism>
<feature type="transmembrane region" description="Helical" evidence="1">
    <location>
        <begin position="146"/>
        <end position="163"/>
    </location>
</feature>
<dbReference type="OrthoDB" id="384413at2157"/>
<dbReference type="EMBL" id="AOMA01000142">
    <property type="protein sequence ID" value="EMA33332.1"/>
    <property type="molecule type" value="Genomic_DNA"/>
</dbReference>
<dbReference type="Proteomes" id="UP000011607">
    <property type="component" value="Unassembled WGS sequence"/>
</dbReference>
<dbReference type="Pfam" id="PF26514">
    <property type="entry name" value="DUF8173"/>
    <property type="match status" value="1"/>
</dbReference>
<keyword evidence="1" id="KW-0812">Transmembrane</keyword>
<evidence type="ECO:0000313" key="4">
    <source>
        <dbReference type="Proteomes" id="UP000011607"/>
    </source>
</evidence>
<dbReference type="STRING" id="1227454.C446_13909"/>
<dbReference type="RefSeq" id="WP_006673682.1">
    <property type="nucleotide sequence ID" value="NZ_AOMA01000142.1"/>
</dbReference>
<protein>
    <recommendedName>
        <fullName evidence="2">DUF8173 domain-containing protein</fullName>
    </recommendedName>
</protein>
<proteinExistence type="predicted"/>
<evidence type="ECO:0000313" key="3">
    <source>
        <dbReference type="EMBL" id="EMA33332.1"/>
    </source>
</evidence>
<keyword evidence="1" id="KW-1133">Transmembrane helix</keyword>
<sequence>MRTRSIRLRLASVCAGLTVFVLAVDLSSTSATGQVHGLDGASVATSAWYLESLAAAGTTAVICGCLLLVAEPETRTVTDRALADPVVSLLLGLSTLVAVVGAELFGLLPVVGSALVWLLQFGYGAALLIAAGVGFLAVGRLAGEDWCVAFPVAVVVAAILPAVSRGELVVLVIGLLGAGAFVVQISRGGRPLSSR</sequence>